<gene>
    <name evidence="1" type="ORF">RNGR00173</name>
</gene>
<protein>
    <submittedName>
        <fullName evidence="1">Uncharacterized protein</fullName>
    </submittedName>
</protein>
<dbReference type="RefSeq" id="WP_032490844.1">
    <property type="nucleotide sequence ID" value="NC_012586.1"/>
</dbReference>
<name>Q6W223_SINFN</name>
<accession>Q6W223</accession>
<evidence type="ECO:0000313" key="1">
    <source>
        <dbReference type="EMBL" id="AAQ87195.1"/>
    </source>
</evidence>
<dbReference type="AlphaFoldDB" id="Q6W223"/>
<keyword evidence="1" id="KW-0614">Plasmid</keyword>
<proteinExistence type="predicted"/>
<sequence length="75" mass="7971">MLMLSSRFVNTDPDAGVGGTIALVVAWPAFWDFSHSGRLTHAAVLSANPALDELVIIGPRLYPRDPVAGGRGGRR</sequence>
<reference evidence="1" key="1">
    <citation type="journal article" date="2004" name="J. Bacteriol.">
        <title>An evolutionary hot spot: the pNGR234b replicon of Rhizobium sp. strain NGR234.</title>
        <authorList>
            <person name="Streit W.R."/>
            <person name="Schmitz R.A."/>
            <person name="Perret X."/>
            <person name="Staehelin C."/>
            <person name="Deakin W.J."/>
            <person name="Raasch C."/>
            <person name="Liesegang H."/>
            <person name="Broughton W.J."/>
        </authorList>
    </citation>
    <scope>NUCLEOTIDE SEQUENCE</scope>
    <source>
        <strain evidence="1">NGR234</strain>
        <plasmid evidence="1">megaplasmid 2</plasmid>
    </source>
</reference>
<geneLocation type="plasmid" evidence="1">
    <name>megaplasmid 2</name>
</geneLocation>
<organism evidence="1">
    <name type="scientific">Sinorhizobium fredii (strain NBRC 101917 / NGR234)</name>
    <dbReference type="NCBI Taxonomy" id="394"/>
    <lineage>
        <taxon>Bacteria</taxon>
        <taxon>Pseudomonadati</taxon>
        <taxon>Pseudomonadota</taxon>
        <taxon>Alphaproteobacteria</taxon>
        <taxon>Hyphomicrobiales</taxon>
        <taxon>Rhizobiaceae</taxon>
        <taxon>Sinorhizobium/Ensifer group</taxon>
        <taxon>Sinorhizobium</taxon>
    </lineage>
</organism>
<dbReference type="EMBL" id="AY316746">
    <property type="protein sequence ID" value="AAQ87195.1"/>
    <property type="molecule type" value="Genomic_DNA"/>
</dbReference>